<dbReference type="PROSITE" id="PS51198">
    <property type="entry name" value="UVRD_HELICASE_ATP_BIND"/>
    <property type="match status" value="1"/>
</dbReference>
<dbReference type="GO" id="GO:0016887">
    <property type="term" value="F:ATP hydrolysis activity"/>
    <property type="evidence" value="ECO:0007669"/>
    <property type="project" value="RHEA"/>
</dbReference>
<keyword evidence="4 9" id="KW-0067">ATP-binding</keyword>
<dbReference type="GO" id="GO:0003677">
    <property type="term" value="F:DNA binding"/>
    <property type="evidence" value="ECO:0007669"/>
    <property type="project" value="InterPro"/>
</dbReference>
<dbReference type="GO" id="GO:0000725">
    <property type="term" value="P:recombinational repair"/>
    <property type="evidence" value="ECO:0007669"/>
    <property type="project" value="TreeGrafter"/>
</dbReference>
<evidence type="ECO:0000256" key="5">
    <source>
        <dbReference type="ARBA" id="ARBA00023235"/>
    </source>
</evidence>
<keyword evidence="1 9" id="KW-0547">Nucleotide-binding</keyword>
<evidence type="ECO:0000256" key="9">
    <source>
        <dbReference type="PROSITE-ProRule" id="PRU00560"/>
    </source>
</evidence>
<evidence type="ECO:0000256" key="2">
    <source>
        <dbReference type="ARBA" id="ARBA00022801"/>
    </source>
</evidence>
<dbReference type="InterPro" id="IPR014017">
    <property type="entry name" value="DNA_helicase_UvrD-like_C"/>
</dbReference>
<protein>
    <recommendedName>
        <fullName evidence="7">DNA 3'-5' helicase</fullName>
        <ecNumber evidence="7">5.6.2.4</ecNumber>
    </recommendedName>
</protein>
<dbReference type="InterPro" id="IPR027417">
    <property type="entry name" value="P-loop_NTPase"/>
</dbReference>
<evidence type="ECO:0000256" key="7">
    <source>
        <dbReference type="ARBA" id="ARBA00034808"/>
    </source>
</evidence>
<feature type="binding site" evidence="9">
    <location>
        <begin position="146"/>
        <end position="153"/>
    </location>
    <ligand>
        <name>ATP</name>
        <dbReference type="ChEBI" id="CHEBI:30616"/>
    </ligand>
</feature>
<dbReference type="AlphaFoldDB" id="A0A3D9N1W2"/>
<keyword evidence="10" id="KW-0812">Transmembrane</keyword>
<feature type="transmembrane region" description="Helical" evidence="10">
    <location>
        <begin position="6"/>
        <end position="23"/>
    </location>
</feature>
<dbReference type="PANTHER" id="PTHR11070:SF63">
    <property type="entry name" value="DNA HELICASE IV"/>
    <property type="match status" value="1"/>
</dbReference>
<dbReference type="PANTHER" id="PTHR11070">
    <property type="entry name" value="UVRD / RECB / PCRA DNA HELICASE FAMILY MEMBER"/>
    <property type="match status" value="1"/>
</dbReference>
<dbReference type="Gene3D" id="3.30.65.10">
    <property type="entry name" value="Bacterial Topoisomerase I, domain 1"/>
    <property type="match status" value="2"/>
</dbReference>
<dbReference type="GO" id="GO:0003916">
    <property type="term" value="F:DNA topoisomerase activity"/>
    <property type="evidence" value="ECO:0007669"/>
    <property type="project" value="InterPro"/>
</dbReference>
<dbReference type="GO" id="GO:0006265">
    <property type="term" value="P:DNA topological change"/>
    <property type="evidence" value="ECO:0007669"/>
    <property type="project" value="InterPro"/>
</dbReference>
<dbReference type="GO" id="GO:0043138">
    <property type="term" value="F:3'-5' DNA helicase activity"/>
    <property type="evidence" value="ECO:0007669"/>
    <property type="project" value="UniProtKB-EC"/>
</dbReference>
<dbReference type="Pfam" id="PF01396">
    <property type="entry name" value="Zn_ribbon_Top1"/>
    <property type="match status" value="2"/>
</dbReference>
<evidence type="ECO:0000259" key="11">
    <source>
        <dbReference type="PROSITE" id="PS51198"/>
    </source>
</evidence>
<keyword evidence="13" id="KW-1185">Reference proteome</keyword>
<dbReference type="InterPro" id="IPR000212">
    <property type="entry name" value="DNA_helicase_UvrD/REP"/>
</dbReference>
<dbReference type="Gene3D" id="3.40.50.300">
    <property type="entry name" value="P-loop containing nucleotide triphosphate hydrolases"/>
    <property type="match status" value="3"/>
</dbReference>
<dbReference type="Pfam" id="PF13361">
    <property type="entry name" value="UvrD_C"/>
    <property type="match status" value="1"/>
</dbReference>
<dbReference type="Pfam" id="PF00580">
    <property type="entry name" value="UvrD-helicase"/>
    <property type="match status" value="1"/>
</dbReference>
<keyword evidence="2 9" id="KW-0378">Hydrolase</keyword>
<gene>
    <name evidence="12" type="ORF">DFQ09_102308</name>
</gene>
<dbReference type="InterPro" id="IPR014016">
    <property type="entry name" value="UvrD-like_ATP-bd"/>
</dbReference>
<evidence type="ECO:0000256" key="4">
    <source>
        <dbReference type="ARBA" id="ARBA00022840"/>
    </source>
</evidence>
<dbReference type="InterPro" id="IPR013498">
    <property type="entry name" value="Topo_IA_Znf"/>
</dbReference>
<dbReference type="RefSeq" id="WP_115808697.1">
    <property type="nucleotide sequence ID" value="NZ_QREI01000002.1"/>
</dbReference>
<keyword evidence="3 9" id="KW-0347">Helicase</keyword>
<evidence type="ECO:0000313" key="13">
    <source>
        <dbReference type="Proteomes" id="UP000256919"/>
    </source>
</evidence>
<keyword evidence="5" id="KW-0413">Isomerase</keyword>
<reference evidence="12 13" key="1">
    <citation type="submission" date="2018-07" db="EMBL/GenBank/DDBJ databases">
        <title>Genomic Encyclopedia of Type Strains, Phase III (KMG-III): the genomes of soil and plant-associated and newly described type strains.</title>
        <authorList>
            <person name="Whitman W."/>
        </authorList>
    </citation>
    <scope>NUCLEOTIDE SEQUENCE [LARGE SCALE GENOMIC DNA]</scope>
    <source>
        <strain evidence="12 13">CECT 7948</strain>
    </source>
</reference>
<name>A0A3D9N1W2_9FLAO</name>
<accession>A0A3D9N1W2</accession>
<dbReference type="SUPFAM" id="SSF52540">
    <property type="entry name" value="P-loop containing nucleoside triphosphate hydrolases"/>
    <property type="match status" value="1"/>
</dbReference>
<dbReference type="SUPFAM" id="SSF57783">
    <property type="entry name" value="Zinc beta-ribbon"/>
    <property type="match status" value="1"/>
</dbReference>
<evidence type="ECO:0000256" key="6">
    <source>
        <dbReference type="ARBA" id="ARBA00034617"/>
    </source>
</evidence>
<feature type="domain" description="UvrD-like helicase ATP-binding" evidence="11">
    <location>
        <begin position="125"/>
        <end position="604"/>
    </location>
</feature>
<organism evidence="12 13">
    <name type="scientific">Winogradskyella pacifica</name>
    <dbReference type="NCBI Taxonomy" id="664642"/>
    <lineage>
        <taxon>Bacteria</taxon>
        <taxon>Pseudomonadati</taxon>
        <taxon>Bacteroidota</taxon>
        <taxon>Flavobacteriia</taxon>
        <taxon>Flavobacteriales</taxon>
        <taxon>Flavobacteriaceae</taxon>
        <taxon>Winogradskyella</taxon>
    </lineage>
</organism>
<dbReference type="EC" id="5.6.2.4" evidence="7"/>
<evidence type="ECO:0000256" key="8">
    <source>
        <dbReference type="ARBA" id="ARBA00048988"/>
    </source>
</evidence>
<evidence type="ECO:0000313" key="12">
    <source>
        <dbReference type="EMBL" id="REE25717.1"/>
    </source>
</evidence>
<dbReference type="GO" id="GO:0005524">
    <property type="term" value="F:ATP binding"/>
    <property type="evidence" value="ECO:0007669"/>
    <property type="project" value="UniProtKB-UniRule"/>
</dbReference>
<dbReference type="Proteomes" id="UP000256919">
    <property type="component" value="Unassembled WGS sequence"/>
</dbReference>
<dbReference type="EMBL" id="QREI01000002">
    <property type="protein sequence ID" value="REE25717.1"/>
    <property type="molecule type" value="Genomic_DNA"/>
</dbReference>
<comment type="catalytic activity">
    <reaction evidence="6">
        <text>Couples ATP hydrolysis with the unwinding of duplex DNA by translocating in the 3'-5' direction.</text>
        <dbReference type="EC" id="5.6.2.4"/>
    </reaction>
</comment>
<dbReference type="GO" id="GO:0005694">
    <property type="term" value="C:chromosome"/>
    <property type="evidence" value="ECO:0007669"/>
    <property type="project" value="InterPro"/>
</dbReference>
<evidence type="ECO:0000256" key="3">
    <source>
        <dbReference type="ARBA" id="ARBA00022806"/>
    </source>
</evidence>
<keyword evidence="10" id="KW-0472">Membrane</keyword>
<evidence type="ECO:0000256" key="10">
    <source>
        <dbReference type="SAM" id="Phobius"/>
    </source>
</evidence>
<keyword evidence="10" id="KW-1133">Transmembrane helix</keyword>
<dbReference type="OrthoDB" id="9809039at2"/>
<comment type="catalytic activity">
    <reaction evidence="8">
        <text>ATP + H2O = ADP + phosphate + H(+)</text>
        <dbReference type="Rhea" id="RHEA:13065"/>
        <dbReference type="ChEBI" id="CHEBI:15377"/>
        <dbReference type="ChEBI" id="CHEBI:15378"/>
        <dbReference type="ChEBI" id="CHEBI:30616"/>
        <dbReference type="ChEBI" id="CHEBI:43474"/>
        <dbReference type="ChEBI" id="CHEBI:456216"/>
        <dbReference type="EC" id="5.6.2.4"/>
    </reaction>
</comment>
<proteinExistence type="predicted"/>
<dbReference type="GO" id="GO:0005829">
    <property type="term" value="C:cytosol"/>
    <property type="evidence" value="ECO:0007669"/>
    <property type="project" value="TreeGrafter"/>
</dbReference>
<comment type="caution">
    <text evidence="12">The sequence shown here is derived from an EMBL/GenBank/DDBJ whole genome shotgun (WGS) entry which is preliminary data.</text>
</comment>
<sequence>MTWILITLFIVIASFIIIYLKIIDNKKYQKPTYLSNLQEITLFFDTTEGFDDYVTWVQREDLKTKFSAIGKYFKGKSRFYKKEERVKRFNAIYQRFDNYISNYNTNYVQSQKENLSLYFDDIEGKQLDDQQRTAVITDEYSNLIIAGAGSGKTLTIIGKVKYLIEQKEVKPEHILLLSFTKKTVAELNARLTNLGLHAKVSTFHKLGYDIIKKHQATVPATTNENTLSNTIKAYLKNDIFNDAEALEAYIIYVSCYMNIPEEHESYESLGEKLDTEKGIDFRTLKSKCEPETLNKVAMASLDTIQGEKVKSVEELTIANFLYLNGIEYEYEKPYPFGEIMYQPDFYLSDYDIYLEHFGVDKNNRATWLTPFNEQKYVAEMELKRETHVTYETKLLETYSYYNRNRGLLNKLEELLKNEDVVFKPRDTQSIYSKVSEKDKKFGKEITNLLGTFINLCKSKQLDYNAIISLFSDKRRTPNDFMRERQQTFLKFAMPILKKYDQTLKENCEIDFNDMINHATDLVKTHKPNYKYQYIIIDEYQDISYARFSLIKEIRDLSGARLICVGDDWQSIYRFAGSDISLFSNFGKWVGKHEQLFIEQTYRNSQSLIDITSKYIQKNTKQISKNPKSKKAPIENPIKFVYYSHDNADDVLLGEIQALLDKNGNKPILVLGRHKFDINEFIKLTPNSKIKYYERSDKLEIKGFEDIDIKYITVHKSKGLEADNVIVLNLKNHLLGFPNKMTDDAMLSLLLGDDEAYRFAEERRLFYVALTRTKNEVVLLIPTDVSLFAEELITDNDFLLTSNNEKISKTNCPYCQTGQLVIRQNSYKKNQFLGCSHYPSCDQTFNNIDILENTFLCSSCKSGFMVKRSGRFGKFLGCTNYPNCKNTIQLQ</sequence>
<evidence type="ECO:0000256" key="1">
    <source>
        <dbReference type="ARBA" id="ARBA00022741"/>
    </source>
</evidence>